<comment type="caution">
    <text evidence="2">The sequence shown here is derived from an EMBL/GenBank/DDBJ whole genome shotgun (WGS) entry which is preliminary data.</text>
</comment>
<keyword evidence="3" id="KW-1185">Reference proteome</keyword>
<dbReference type="Proteomes" id="UP000728185">
    <property type="component" value="Unassembled WGS sequence"/>
</dbReference>
<evidence type="ECO:0000256" key="1">
    <source>
        <dbReference type="SAM" id="Phobius"/>
    </source>
</evidence>
<feature type="non-terminal residue" evidence="2">
    <location>
        <position position="1"/>
    </location>
</feature>
<protein>
    <submittedName>
        <fullName evidence="2">Uncharacterized protein</fullName>
    </submittedName>
</protein>
<name>A0A8E0VGW4_9TREM</name>
<keyword evidence="1" id="KW-1133">Transmembrane helix</keyword>
<reference evidence="2" key="1">
    <citation type="submission" date="2019-05" db="EMBL/GenBank/DDBJ databases">
        <title>Annotation for the trematode Fasciolopsis buski.</title>
        <authorList>
            <person name="Choi Y.-J."/>
        </authorList>
    </citation>
    <scope>NUCLEOTIDE SEQUENCE</scope>
    <source>
        <strain evidence="2">HT</strain>
        <tissue evidence="2">Whole worm</tissue>
    </source>
</reference>
<gene>
    <name evidence="2" type="ORF">FBUS_09305</name>
</gene>
<organism evidence="2 3">
    <name type="scientific">Fasciolopsis buskii</name>
    <dbReference type="NCBI Taxonomy" id="27845"/>
    <lineage>
        <taxon>Eukaryota</taxon>
        <taxon>Metazoa</taxon>
        <taxon>Spiralia</taxon>
        <taxon>Lophotrochozoa</taxon>
        <taxon>Platyhelminthes</taxon>
        <taxon>Trematoda</taxon>
        <taxon>Digenea</taxon>
        <taxon>Plagiorchiida</taxon>
        <taxon>Echinostomata</taxon>
        <taxon>Echinostomatoidea</taxon>
        <taxon>Fasciolidae</taxon>
        <taxon>Fasciolopsis</taxon>
    </lineage>
</organism>
<proteinExistence type="predicted"/>
<dbReference type="AlphaFoldDB" id="A0A8E0VGW4"/>
<dbReference type="OrthoDB" id="10022288at2759"/>
<evidence type="ECO:0000313" key="3">
    <source>
        <dbReference type="Proteomes" id="UP000728185"/>
    </source>
</evidence>
<accession>A0A8E0VGW4</accession>
<dbReference type="EMBL" id="LUCM01008169">
    <property type="protein sequence ID" value="KAA0188835.1"/>
    <property type="molecule type" value="Genomic_DNA"/>
</dbReference>
<sequence>DRYICSTIWADPVDSSYHALDSDSCSSWPSRGEQDKLKLSPSSRTSSLGRAFDSLAVKDRVPSKLDSSNLRSVLRASPLDPASTKCPQSRSHSIPGQFLHKRNKLAIKAAENNLRFAIAAPGTSAAPCVWSGIWRRLVSFIRSFVFATLLTMCIVGISLPLWATYARELFVKLRFWPSSHAFESGVSSVLDNFGQCDSSLPHRSSSAQCPLFQSPHPPEFEFRSDGDEAPYHVSVDQIQRLTCASGGHMPVS</sequence>
<keyword evidence="1" id="KW-0472">Membrane</keyword>
<keyword evidence="1" id="KW-0812">Transmembrane</keyword>
<feature type="transmembrane region" description="Helical" evidence="1">
    <location>
        <begin position="144"/>
        <end position="165"/>
    </location>
</feature>
<evidence type="ECO:0000313" key="2">
    <source>
        <dbReference type="EMBL" id="KAA0188835.1"/>
    </source>
</evidence>